<comment type="caution">
    <text evidence="5">The sequence shown here is derived from an EMBL/GenBank/DDBJ whole genome shotgun (WGS) entry which is preliminary data.</text>
</comment>
<dbReference type="CDD" id="cd07036">
    <property type="entry name" value="TPP_PYR_E1-PDHc-beta_like"/>
    <property type="match status" value="1"/>
</dbReference>
<dbReference type="InterPro" id="IPR029061">
    <property type="entry name" value="THDP-binding"/>
</dbReference>
<dbReference type="FunFam" id="3.40.50.970:FF:000001">
    <property type="entry name" value="Pyruvate dehydrogenase E1 beta subunit"/>
    <property type="match status" value="1"/>
</dbReference>
<dbReference type="InterPro" id="IPR009014">
    <property type="entry name" value="Transketo_C/PFOR_II"/>
</dbReference>
<dbReference type="Gene3D" id="3.40.50.920">
    <property type="match status" value="1"/>
</dbReference>
<evidence type="ECO:0000256" key="1">
    <source>
        <dbReference type="ARBA" id="ARBA00001964"/>
    </source>
</evidence>
<dbReference type="GO" id="GO:0016491">
    <property type="term" value="F:oxidoreductase activity"/>
    <property type="evidence" value="ECO:0007669"/>
    <property type="project" value="UniProtKB-KW"/>
</dbReference>
<dbReference type="SUPFAM" id="SSF52518">
    <property type="entry name" value="Thiamin diphosphate-binding fold (THDP-binding)"/>
    <property type="match status" value="1"/>
</dbReference>
<name>A0A7X6DQU1_9BACT</name>
<dbReference type="NCBIfam" id="NF006667">
    <property type="entry name" value="PRK09212.1"/>
    <property type="match status" value="1"/>
</dbReference>
<dbReference type="Gene3D" id="3.40.50.970">
    <property type="match status" value="1"/>
</dbReference>
<dbReference type="InterPro" id="IPR005475">
    <property type="entry name" value="Transketolase-like_Pyr-bd"/>
</dbReference>
<comment type="cofactor">
    <cofactor evidence="1">
        <name>thiamine diphosphate</name>
        <dbReference type="ChEBI" id="CHEBI:58937"/>
    </cofactor>
</comment>
<keyword evidence="3" id="KW-0786">Thiamine pyrophosphate</keyword>
<evidence type="ECO:0000256" key="2">
    <source>
        <dbReference type="ARBA" id="ARBA00023002"/>
    </source>
</evidence>
<dbReference type="Proteomes" id="UP000534783">
    <property type="component" value="Unassembled WGS sequence"/>
</dbReference>
<evidence type="ECO:0000259" key="4">
    <source>
        <dbReference type="SMART" id="SM00861"/>
    </source>
</evidence>
<dbReference type="RefSeq" id="WP_168060548.1">
    <property type="nucleotide sequence ID" value="NZ_VTOW01000002.1"/>
</dbReference>
<accession>A0A7X6DQU1</accession>
<dbReference type="SMART" id="SM00861">
    <property type="entry name" value="Transket_pyr"/>
    <property type="match status" value="1"/>
</dbReference>
<dbReference type="EMBL" id="VTOW01000002">
    <property type="protein sequence ID" value="NKE71686.1"/>
    <property type="molecule type" value="Genomic_DNA"/>
</dbReference>
<dbReference type="Pfam" id="PF02779">
    <property type="entry name" value="Transket_pyr"/>
    <property type="match status" value="1"/>
</dbReference>
<proteinExistence type="predicted"/>
<dbReference type="Pfam" id="PF02780">
    <property type="entry name" value="Transketolase_C"/>
    <property type="match status" value="1"/>
</dbReference>
<keyword evidence="6" id="KW-1185">Reference proteome</keyword>
<sequence>MPTTYIKAIHDAMFEEMKRDENVFVLGEDVGILGGAFKATEGFLQEFGPERVIDTPIAESLIVGAAIGAAVLGMRPIAEMQFADFISCAYDQIINMAGTLRYRHGGGAQVPIVIRGPSGAGVHGGLFHSQNPESYFLSVPGLKIVAPATAYDAKGLLKASIRDNDPVLFFEHKYLYRRIQEELPEEDYIVPLGQAALRREGSEMTFITYSAMVHPSLAAAERLEKEDGLSVEVIDLRSLRPLDWDAVFRSVRKTSKVVIIHEDRRTGGIGGEISARLSEECFESLDGPIMRVTSEDTHYAFSPPLEEFILPNVDKIVAKARTLAAY</sequence>
<protein>
    <submittedName>
        <fullName evidence="5">Alpha-ketoacid dehydrogenase subunit beta</fullName>
    </submittedName>
</protein>
<dbReference type="PANTHER" id="PTHR43257">
    <property type="entry name" value="PYRUVATE DEHYDROGENASE E1 COMPONENT BETA SUBUNIT"/>
    <property type="match status" value="1"/>
</dbReference>
<gene>
    <name evidence="5" type="ORF">MNODULE_13145</name>
</gene>
<feature type="domain" description="Transketolase-like pyrimidine-binding" evidence="4">
    <location>
        <begin position="3"/>
        <end position="178"/>
    </location>
</feature>
<organism evidence="5 6">
    <name type="scientific">Candidatus Manganitrophus noduliformans</name>
    <dbReference type="NCBI Taxonomy" id="2606439"/>
    <lineage>
        <taxon>Bacteria</taxon>
        <taxon>Pseudomonadati</taxon>
        <taxon>Nitrospirota</taxon>
        <taxon>Nitrospiria</taxon>
        <taxon>Candidatus Troglogloeales</taxon>
        <taxon>Candidatus Manganitrophaceae</taxon>
        <taxon>Candidatus Manganitrophus</taxon>
    </lineage>
</organism>
<evidence type="ECO:0000313" key="6">
    <source>
        <dbReference type="Proteomes" id="UP000534783"/>
    </source>
</evidence>
<dbReference type="FunFam" id="3.40.50.920:FF:000001">
    <property type="entry name" value="Pyruvate dehydrogenase E1 beta subunit"/>
    <property type="match status" value="1"/>
</dbReference>
<dbReference type="InterPro" id="IPR033248">
    <property type="entry name" value="Transketolase_C"/>
</dbReference>
<dbReference type="AlphaFoldDB" id="A0A7X6DQU1"/>
<dbReference type="SUPFAM" id="SSF52922">
    <property type="entry name" value="TK C-terminal domain-like"/>
    <property type="match status" value="1"/>
</dbReference>
<dbReference type="PANTHER" id="PTHR43257:SF2">
    <property type="entry name" value="PYRUVATE DEHYDROGENASE E1 COMPONENT SUBUNIT BETA"/>
    <property type="match status" value="1"/>
</dbReference>
<reference evidence="5 6" key="1">
    <citation type="journal article" date="2020" name="Nature">
        <title>Bacterial chemolithoautotrophy via manganese oxidation.</title>
        <authorList>
            <person name="Yu H."/>
            <person name="Leadbetter J.R."/>
        </authorList>
    </citation>
    <scope>NUCLEOTIDE SEQUENCE [LARGE SCALE GENOMIC DNA]</scope>
    <source>
        <strain evidence="5 6">Mn-1</strain>
    </source>
</reference>
<evidence type="ECO:0000256" key="3">
    <source>
        <dbReference type="ARBA" id="ARBA00023052"/>
    </source>
</evidence>
<keyword evidence="2" id="KW-0560">Oxidoreductase</keyword>
<evidence type="ECO:0000313" key="5">
    <source>
        <dbReference type="EMBL" id="NKE71686.1"/>
    </source>
</evidence>